<dbReference type="AlphaFoldDB" id="A0A9P8SJJ5"/>
<dbReference type="SUPFAM" id="SSF56059">
    <property type="entry name" value="Glutathione synthetase ATP-binding domain-like"/>
    <property type="match status" value="1"/>
</dbReference>
<evidence type="ECO:0000256" key="4">
    <source>
        <dbReference type="ARBA" id="ARBA00022741"/>
    </source>
</evidence>
<dbReference type="Proteomes" id="UP000824596">
    <property type="component" value="Unassembled WGS sequence"/>
</dbReference>
<evidence type="ECO:0000256" key="9">
    <source>
        <dbReference type="ARBA" id="ARBA00042864"/>
    </source>
</evidence>
<dbReference type="SMART" id="SM01210">
    <property type="entry name" value="GARS_C"/>
    <property type="match status" value="1"/>
</dbReference>
<dbReference type="Gene3D" id="3.90.600.10">
    <property type="entry name" value="Phosphoribosylglycinamide synthetase, C-terminal domain"/>
    <property type="match status" value="1"/>
</dbReference>
<comment type="caution">
    <text evidence="13">The sequence shown here is derived from an EMBL/GenBank/DDBJ whole genome shotgun (WGS) entry which is preliminary data.</text>
</comment>
<dbReference type="SUPFAM" id="SSF52440">
    <property type="entry name" value="PreATP-grasp domain"/>
    <property type="match status" value="1"/>
</dbReference>
<dbReference type="GO" id="GO:0004641">
    <property type="term" value="F:phosphoribosylformylglycinamidine cyclo-ligase activity"/>
    <property type="evidence" value="ECO:0007669"/>
    <property type="project" value="UniProtKB-EC"/>
</dbReference>
<dbReference type="GO" id="GO:0004637">
    <property type="term" value="F:phosphoribosylamine-glycine ligase activity"/>
    <property type="evidence" value="ECO:0007669"/>
    <property type="project" value="UniProtKB-EC"/>
</dbReference>
<dbReference type="SMART" id="SM01209">
    <property type="entry name" value="GARS_A"/>
    <property type="match status" value="1"/>
</dbReference>
<evidence type="ECO:0000256" key="8">
    <source>
        <dbReference type="ARBA" id="ARBA00042242"/>
    </source>
</evidence>
<evidence type="ECO:0000256" key="2">
    <source>
        <dbReference type="ARBA" id="ARBA00013255"/>
    </source>
</evidence>
<evidence type="ECO:0000256" key="7">
    <source>
        <dbReference type="ARBA" id="ARBA00038345"/>
    </source>
</evidence>
<dbReference type="GO" id="GO:0006164">
    <property type="term" value="P:purine nucleotide biosynthetic process"/>
    <property type="evidence" value="ECO:0007669"/>
    <property type="project" value="UniProtKB-KW"/>
</dbReference>
<dbReference type="PANTHER" id="PTHR43472">
    <property type="entry name" value="PHOSPHORIBOSYLAMINE--GLYCINE LIGASE"/>
    <property type="match status" value="1"/>
</dbReference>
<dbReference type="InterPro" id="IPR011761">
    <property type="entry name" value="ATP-grasp"/>
</dbReference>
<dbReference type="SUPFAM" id="SSF51246">
    <property type="entry name" value="Rudiment single hybrid motif"/>
    <property type="match status" value="1"/>
</dbReference>
<dbReference type="RefSeq" id="XP_044721298.1">
    <property type="nucleotide sequence ID" value="XM_044862684.1"/>
</dbReference>
<dbReference type="InterPro" id="IPR016185">
    <property type="entry name" value="PreATP-grasp_dom_sf"/>
</dbReference>
<feature type="domain" description="ATP-grasp" evidence="12">
    <location>
        <begin position="35"/>
        <end position="242"/>
    </location>
</feature>
<evidence type="ECO:0000256" key="5">
    <source>
        <dbReference type="ARBA" id="ARBA00022755"/>
    </source>
</evidence>
<evidence type="ECO:0000256" key="11">
    <source>
        <dbReference type="PROSITE-ProRule" id="PRU00409"/>
    </source>
</evidence>
<gene>
    <name evidence="13" type="ORF">HRG_04213</name>
</gene>
<dbReference type="OrthoDB" id="2018833at2759"/>
<dbReference type="InterPro" id="IPR020560">
    <property type="entry name" value="PRibGlycinamide_synth_C-dom"/>
</dbReference>
<comment type="similarity">
    <text evidence="7">Belongs to the GARS family.</text>
</comment>
<dbReference type="InterPro" id="IPR000115">
    <property type="entry name" value="PRibGlycinamide_synth"/>
</dbReference>
<keyword evidence="14" id="KW-1185">Reference proteome</keyword>
<keyword evidence="3" id="KW-0436">Ligase</keyword>
<dbReference type="Pfam" id="PF02844">
    <property type="entry name" value="GARS_N"/>
    <property type="match status" value="1"/>
</dbReference>
<organism evidence="13 14">
    <name type="scientific">Hirsutella rhossiliensis</name>
    <dbReference type="NCBI Taxonomy" id="111463"/>
    <lineage>
        <taxon>Eukaryota</taxon>
        <taxon>Fungi</taxon>
        <taxon>Dikarya</taxon>
        <taxon>Ascomycota</taxon>
        <taxon>Pezizomycotina</taxon>
        <taxon>Sordariomycetes</taxon>
        <taxon>Hypocreomycetidae</taxon>
        <taxon>Hypocreales</taxon>
        <taxon>Ophiocordycipitaceae</taxon>
        <taxon>Hirsutella</taxon>
    </lineage>
</organism>
<dbReference type="PROSITE" id="PS00184">
    <property type="entry name" value="GARS"/>
    <property type="match status" value="1"/>
</dbReference>
<dbReference type="Gene3D" id="3.40.50.20">
    <property type="match status" value="1"/>
</dbReference>
<dbReference type="GeneID" id="68353342"/>
<sequence>METRPIALSLVSLARDMRIGLVVVGPDDDVVAGIEGFFRDSGMPCFAPAREAAEPEGSKTFAKDFMKRHGIPTAAQRLGGWQGRHPPPAYEALDDIMVKARFDSAGSSVVIEEFMEGEEISILTFSDGKTTKTLPPGQDHIRIFEGNTGPYTGGMGVYAPTPFNSAKYLAGIEDKILQPTFAGLRDEERAFKGMLFTGVMMTRTGPKVLEYDVRFGDPETQTMMLLLAEDVDLASVLFAYTLGTLDSITLAVRPGYACNVVVASGGYPGTHETGNPITIESVPHGQQIFHAGTRLVDERLETAGGRILSVAALGAALEDAVNSAYKGIEGVRFKGMYYRKDIAGRWKSHAL</sequence>
<evidence type="ECO:0000313" key="13">
    <source>
        <dbReference type="EMBL" id="KAH0963785.1"/>
    </source>
</evidence>
<name>A0A9P8SJJ5_9HYPO</name>
<evidence type="ECO:0000256" key="3">
    <source>
        <dbReference type="ARBA" id="ARBA00022598"/>
    </source>
</evidence>
<protein>
    <recommendedName>
        <fullName evidence="2">phosphoribosylamine--glycine ligase</fullName>
        <ecNumber evidence="2">6.3.4.13</ecNumber>
    </recommendedName>
    <alternativeName>
        <fullName evidence="8">Glycinamide ribonucleotide synthetase</fullName>
    </alternativeName>
    <alternativeName>
        <fullName evidence="9">Phosphoribosylglycinamide synthetase</fullName>
    </alternativeName>
</protein>
<evidence type="ECO:0000259" key="12">
    <source>
        <dbReference type="PROSITE" id="PS50975"/>
    </source>
</evidence>
<keyword evidence="6 11" id="KW-0067">ATP-binding</keyword>
<reference evidence="13" key="1">
    <citation type="submission" date="2021-09" db="EMBL/GenBank/DDBJ databases">
        <title>A high-quality genome of the endoparasitic fungus Hirsutella rhossiliensis with a comparison of Hirsutella genomes reveals transposable elements contributing to genome size variation.</title>
        <authorList>
            <person name="Lin R."/>
            <person name="Jiao Y."/>
            <person name="Sun X."/>
            <person name="Ling J."/>
            <person name="Xie B."/>
            <person name="Cheng X."/>
        </authorList>
    </citation>
    <scope>NUCLEOTIDE SEQUENCE</scope>
    <source>
        <strain evidence="13">HR02</strain>
    </source>
</reference>
<dbReference type="GO" id="GO:0009113">
    <property type="term" value="P:purine nucleobase biosynthetic process"/>
    <property type="evidence" value="ECO:0007669"/>
    <property type="project" value="InterPro"/>
</dbReference>
<dbReference type="Gene3D" id="3.30.470.20">
    <property type="entry name" value="ATP-grasp fold, B domain"/>
    <property type="match status" value="1"/>
</dbReference>
<dbReference type="GO" id="GO:0005524">
    <property type="term" value="F:ATP binding"/>
    <property type="evidence" value="ECO:0007669"/>
    <property type="project" value="UniProtKB-UniRule"/>
</dbReference>
<keyword evidence="5" id="KW-0658">Purine biosynthesis</keyword>
<dbReference type="InterPro" id="IPR020561">
    <property type="entry name" value="PRibGlycinamid_synth_ATP-grasp"/>
</dbReference>
<dbReference type="InterPro" id="IPR020562">
    <property type="entry name" value="PRibGlycinamide_synth_N"/>
</dbReference>
<keyword evidence="4 11" id="KW-0547">Nucleotide-binding</keyword>
<dbReference type="Pfam" id="PF02843">
    <property type="entry name" value="GARS_C"/>
    <property type="match status" value="1"/>
</dbReference>
<dbReference type="InterPro" id="IPR020559">
    <property type="entry name" value="PRibGlycinamide_synth_CS"/>
</dbReference>
<evidence type="ECO:0000256" key="10">
    <source>
        <dbReference type="ARBA" id="ARBA00049057"/>
    </source>
</evidence>
<evidence type="ECO:0000256" key="6">
    <source>
        <dbReference type="ARBA" id="ARBA00022840"/>
    </source>
</evidence>
<dbReference type="EC" id="6.3.4.13" evidence="2"/>
<comment type="catalytic activity">
    <reaction evidence="10">
        <text>2-formamido-N(1)-(5-O-phospho-beta-D-ribosyl)acetamidine + ATP = 5-amino-1-(5-phospho-beta-D-ribosyl)imidazole + ADP + phosphate + H(+)</text>
        <dbReference type="Rhea" id="RHEA:23032"/>
        <dbReference type="ChEBI" id="CHEBI:15378"/>
        <dbReference type="ChEBI" id="CHEBI:30616"/>
        <dbReference type="ChEBI" id="CHEBI:43474"/>
        <dbReference type="ChEBI" id="CHEBI:137981"/>
        <dbReference type="ChEBI" id="CHEBI:147287"/>
        <dbReference type="ChEBI" id="CHEBI:456216"/>
        <dbReference type="EC" id="6.3.3.1"/>
    </reaction>
</comment>
<dbReference type="PROSITE" id="PS50975">
    <property type="entry name" value="ATP_GRASP"/>
    <property type="match status" value="1"/>
</dbReference>
<dbReference type="EMBL" id="JAIZPD010000004">
    <property type="protein sequence ID" value="KAH0963785.1"/>
    <property type="molecule type" value="Genomic_DNA"/>
</dbReference>
<dbReference type="PANTHER" id="PTHR43472:SF1">
    <property type="entry name" value="PHOSPHORIBOSYLAMINE--GLYCINE LIGASE, CHLOROPLASTIC"/>
    <property type="match status" value="1"/>
</dbReference>
<dbReference type="GO" id="GO:0046872">
    <property type="term" value="F:metal ion binding"/>
    <property type="evidence" value="ECO:0007669"/>
    <property type="project" value="InterPro"/>
</dbReference>
<dbReference type="InterPro" id="IPR011054">
    <property type="entry name" value="Rudment_hybrid_motif"/>
</dbReference>
<dbReference type="Pfam" id="PF01071">
    <property type="entry name" value="GARS_A"/>
    <property type="match status" value="1"/>
</dbReference>
<evidence type="ECO:0000256" key="1">
    <source>
        <dbReference type="ARBA" id="ARBA00005174"/>
    </source>
</evidence>
<dbReference type="InterPro" id="IPR037123">
    <property type="entry name" value="PRibGlycinamide_synth_C_sf"/>
</dbReference>
<accession>A0A9P8SJJ5</accession>
<proteinExistence type="inferred from homology"/>
<evidence type="ECO:0000313" key="14">
    <source>
        <dbReference type="Proteomes" id="UP000824596"/>
    </source>
</evidence>
<comment type="pathway">
    <text evidence="1">Purine metabolism; IMP biosynthesis via de novo pathway; N(1)-(5-phospho-D-ribosyl)glycinamide from 5-phospho-alpha-D-ribose 1-diphosphate: step 2/2.</text>
</comment>